<protein>
    <recommendedName>
        <fullName evidence="16">Cytochrome P450</fullName>
    </recommendedName>
</protein>
<dbReference type="PANTHER" id="PTHR24292:SF54">
    <property type="entry name" value="CYP9F3-RELATED"/>
    <property type="match status" value="1"/>
</dbReference>
<dbReference type="PANTHER" id="PTHR24292">
    <property type="entry name" value="CYTOCHROME P450"/>
    <property type="match status" value="1"/>
</dbReference>
<accession>A0A9J6BJK7</accession>
<dbReference type="GO" id="GO:0005506">
    <property type="term" value="F:iron ion binding"/>
    <property type="evidence" value="ECO:0007669"/>
    <property type="project" value="InterPro"/>
</dbReference>
<dbReference type="GO" id="GO:0016705">
    <property type="term" value="F:oxidoreductase activity, acting on paired donors, with incorporation or reduction of molecular oxygen"/>
    <property type="evidence" value="ECO:0007669"/>
    <property type="project" value="InterPro"/>
</dbReference>
<gene>
    <name evidence="14" type="ORF">PVAND_000053</name>
</gene>
<keyword evidence="6" id="KW-0349">Heme</keyword>
<evidence type="ECO:0000313" key="15">
    <source>
        <dbReference type="Proteomes" id="UP001107558"/>
    </source>
</evidence>
<dbReference type="GO" id="GO:0005789">
    <property type="term" value="C:endoplasmic reticulum membrane"/>
    <property type="evidence" value="ECO:0007669"/>
    <property type="project" value="UniProtKB-SubCell"/>
</dbReference>
<dbReference type="SUPFAM" id="SSF48264">
    <property type="entry name" value="Cytochrome P450"/>
    <property type="match status" value="1"/>
</dbReference>
<keyword evidence="11" id="KW-0408">Iron</keyword>
<dbReference type="OrthoDB" id="2789670at2759"/>
<dbReference type="Pfam" id="PF00067">
    <property type="entry name" value="p450"/>
    <property type="match status" value="1"/>
</dbReference>
<dbReference type="GO" id="GO:0004497">
    <property type="term" value="F:monooxygenase activity"/>
    <property type="evidence" value="ECO:0007669"/>
    <property type="project" value="UniProtKB-KW"/>
</dbReference>
<dbReference type="AlphaFoldDB" id="A0A9J6BJK7"/>
<proteinExistence type="inferred from homology"/>
<evidence type="ECO:0000256" key="13">
    <source>
        <dbReference type="ARBA" id="ARBA00023136"/>
    </source>
</evidence>
<sequence length="166" mass="19585">MAFKIISILLAVFTLTYLWIQRRYSFFARLGVLHDKPKFPLGNVRGKVHPAEIFKGFYDKFCRKATAFGFYTFINPIFVITDLDLIKDVLIRDFEAFHNRGAFYNKKDDPLSAHLLTIEDQEWKDMRKKLTPTFTSGKMRMYFSTLLEVSDRMIEKLKKIVTILLK</sequence>
<comment type="similarity">
    <text evidence="5">Belongs to the cytochrome P450 family.</text>
</comment>
<keyword evidence="7" id="KW-0479">Metal-binding</keyword>
<evidence type="ECO:0000256" key="8">
    <source>
        <dbReference type="ARBA" id="ARBA00022824"/>
    </source>
</evidence>
<evidence type="ECO:0000256" key="2">
    <source>
        <dbReference type="ARBA" id="ARBA00003690"/>
    </source>
</evidence>
<evidence type="ECO:0000256" key="11">
    <source>
        <dbReference type="ARBA" id="ARBA00023004"/>
    </source>
</evidence>
<name>A0A9J6BJK7_POLVA</name>
<dbReference type="InterPro" id="IPR001128">
    <property type="entry name" value="Cyt_P450"/>
</dbReference>
<dbReference type="EMBL" id="JADBJN010000003">
    <property type="protein sequence ID" value="KAG5669759.1"/>
    <property type="molecule type" value="Genomic_DNA"/>
</dbReference>
<evidence type="ECO:0000256" key="10">
    <source>
        <dbReference type="ARBA" id="ARBA00023002"/>
    </source>
</evidence>
<evidence type="ECO:0000256" key="7">
    <source>
        <dbReference type="ARBA" id="ARBA00022723"/>
    </source>
</evidence>
<keyword evidence="12" id="KW-0503">Monooxygenase</keyword>
<keyword evidence="13" id="KW-0472">Membrane</keyword>
<comment type="cofactor">
    <cofactor evidence="1">
        <name>heme</name>
        <dbReference type="ChEBI" id="CHEBI:30413"/>
    </cofactor>
</comment>
<keyword evidence="10" id="KW-0560">Oxidoreductase</keyword>
<organism evidence="14 15">
    <name type="scientific">Polypedilum vanderplanki</name>
    <name type="common">Sleeping chironomid midge</name>
    <dbReference type="NCBI Taxonomy" id="319348"/>
    <lineage>
        <taxon>Eukaryota</taxon>
        <taxon>Metazoa</taxon>
        <taxon>Ecdysozoa</taxon>
        <taxon>Arthropoda</taxon>
        <taxon>Hexapoda</taxon>
        <taxon>Insecta</taxon>
        <taxon>Pterygota</taxon>
        <taxon>Neoptera</taxon>
        <taxon>Endopterygota</taxon>
        <taxon>Diptera</taxon>
        <taxon>Nematocera</taxon>
        <taxon>Chironomoidea</taxon>
        <taxon>Chironomidae</taxon>
        <taxon>Chironominae</taxon>
        <taxon>Polypedilum</taxon>
        <taxon>Polypedilum</taxon>
    </lineage>
</organism>
<evidence type="ECO:0000256" key="12">
    <source>
        <dbReference type="ARBA" id="ARBA00023033"/>
    </source>
</evidence>
<keyword evidence="9" id="KW-0492">Microsome</keyword>
<comment type="subcellular location">
    <subcellularLocation>
        <location evidence="4">Endoplasmic reticulum membrane</location>
        <topology evidence="4">Peripheral membrane protein</topology>
    </subcellularLocation>
    <subcellularLocation>
        <location evidence="3">Microsome membrane</location>
        <topology evidence="3">Peripheral membrane protein</topology>
    </subcellularLocation>
</comment>
<evidence type="ECO:0000256" key="5">
    <source>
        <dbReference type="ARBA" id="ARBA00010617"/>
    </source>
</evidence>
<evidence type="ECO:0008006" key="16">
    <source>
        <dbReference type="Google" id="ProtNLM"/>
    </source>
</evidence>
<dbReference type="InterPro" id="IPR036396">
    <property type="entry name" value="Cyt_P450_sf"/>
</dbReference>
<evidence type="ECO:0000256" key="3">
    <source>
        <dbReference type="ARBA" id="ARBA00004174"/>
    </source>
</evidence>
<evidence type="ECO:0000256" key="4">
    <source>
        <dbReference type="ARBA" id="ARBA00004406"/>
    </source>
</evidence>
<evidence type="ECO:0000256" key="9">
    <source>
        <dbReference type="ARBA" id="ARBA00022848"/>
    </source>
</evidence>
<dbReference type="InterPro" id="IPR050476">
    <property type="entry name" value="Insect_CytP450_Detox"/>
</dbReference>
<evidence type="ECO:0000256" key="6">
    <source>
        <dbReference type="ARBA" id="ARBA00022617"/>
    </source>
</evidence>
<dbReference type="Gene3D" id="1.10.630.10">
    <property type="entry name" value="Cytochrome P450"/>
    <property type="match status" value="1"/>
</dbReference>
<evidence type="ECO:0000256" key="1">
    <source>
        <dbReference type="ARBA" id="ARBA00001971"/>
    </source>
</evidence>
<keyword evidence="8" id="KW-0256">Endoplasmic reticulum</keyword>
<reference evidence="14" key="1">
    <citation type="submission" date="2021-03" db="EMBL/GenBank/DDBJ databases">
        <title>Chromosome level genome of the anhydrobiotic midge Polypedilum vanderplanki.</title>
        <authorList>
            <person name="Yoshida Y."/>
            <person name="Kikawada T."/>
            <person name="Gusev O."/>
        </authorList>
    </citation>
    <scope>NUCLEOTIDE SEQUENCE</scope>
    <source>
        <strain evidence="14">NIAS01</strain>
        <tissue evidence="14">Whole body or cell culture</tissue>
    </source>
</reference>
<dbReference type="GO" id="GO:0020037">
    <property type="term" value="F:heme binding"/>
    <property type="evidence" value="ECO:0007669"/>
    <property type="project" value="InterPro"/>
</dbReference>
<comment type="caution">
    <text evidence="14">The sequence shown here is derived from an EMBL/GenBank/DDBJ whole genome shotgun (WGS) entry which is preliminary data.</text>
</comment>
<dbReference type="Proteomes" id="UP001107558">
    <property type="component" value="Chromosome 3"/>
</dbReference>
<evidence type="ECO:0000313" key="14">
    <source>
        <dbReference type="EMBL" id="KAG5669759.1"/>
    </source>
</evidence>
<keyword evidence="15" id="KW-1185">Reference proteome</keyword>
<comment type="function">
    <text evidence="2">May be involved in the metabolism of insect hormones and in the breakdown of synthetic insecticides.</text>
</comment>